<comment type="caution">
    <text evidence="1">The sequence shown here is derived from an EMBL/GenBank/DDBJ whole genome shotgun (WGS) entry which is preliminary data.</text>
</comment>
<dbReference type="AlphaFoldDB" id="A0AAP0JNG8"/>
<dbReference type="Proteomes" id="UP001420932">
    <property type="component" value="Unassembled WGS sequence"/>
</dbReference>
<evidence type="ECO:0000313" key="1">
    <source>
        <dbReference type="EMBL" id="KAK9136082.1"/>
    </source>
</evidence>
<accession>A0AAP0JNG8</accession>
<protein>
    <submittedName>
        <fullName evidence="1">Uncharacterized protein</fullName>
    </submittedName>
</protein>
<sequence>MLRDFLQVTRLLDQRYWFLDKTLGEEYCDITRCVSPETDRLRQVIEKEMLKVEHPQGVVGGGAGDGVGPMVLISSYRGDVESDDEKLDRFNGSGVKEVDAGVIGSV</sequence>
<evidence type="ECO:0000313" key="2">
    <source>
        <dbReference type="Proteomes" id="UP001420932"/>
    </source>
</evidence>
<dbReference type="EMBL" id="JBBNAF010000006">
    <property type="protein sequence ID" value="KAK9136082.1"/>
    <property type="molecule type" value="Genomic_DNA"/>
</dbReference>
<proteinExistence type="predicted"/>
<name>A0AAP0JNG8_9MAGN</name>
<organism evidence="1 2">
    <name type="scientific">Stephania yunnanensis</name>
    <dbReference type="NCBI Taxonomy" id="152371"/>
    <lineage>
        <taxon>Eukaryota</taxon>
        <taxon>Viridiplantae</taxon>
        <taxon>Streptophyta</taxon>
        <taxon>Embryophyta</taxon>
        <taxon>Tracheophyta</taxon>
        <taxon>Spermatophyta</taxon>
        <taxon>Magnoliopsida</taxon>
        <taxon>Ranunculales</taxon>
        <taxon>Menispermaceae</taxon>
        <taxon>Menispermoideae</taxon>
        <taxon>Cissampelideae</taxon>
        <taxon>Stephania</taxon>
    </lineage>
</organism>
<keyword evidence="2" id="KW-1185">Reference proteome</keyword>
<reference evidence="1 2" key="1">
    <citation type="submission" date="2024-01" db="EMBL/GenBank/DDBJ databases">
        <title>Genome assemblies of Stephania.</title>
        <authorList>
            <person name="Yang L."/>
        </authorList>
    </citation>
    <scope>NUCLEOTIDE SEQUENCE [LARGE SCALE GENOMIC DNA]</scope>
    <source>
        <strain evidence="1">YNDBR</strain>
        <tissue evidence="1">Leaf</tissue>
    </source>
</reference>
<gene>
    <name evidence="1" type="ORF">Syun_015412</name>
</gene>